<sequence length="60" mass="7060">MSHRKGRIALCLRCRNLKKYEARGLCKCCYNHVREHRVAGKTLDDYPLLTKRIDEEKKAA</sequence>
<dbReference type="HOGENOM" id="CLU_2933585_0_0_11"/>
<dbReference type="STRING" id="1125779.HMPREF1219_00127"/>
<dbReference type="EMBL" id="ATBY01000002">
    <property type="protein sequence ID" value="EPD70832.1"/>
    <property type="molecule type" value="Genomic_DNA"/>
</dbReference>
<organism evidence="1 2">
    <name type="scientific">Corynebacterium pyruviciproducens ATCC BAA-1742</name>
    <dbReference type="NCBI Taxonomy" id="1125779"/>
    <lineage>
        <taxon>Bacteria</taxon>
        <taxon>Bacillati</taxon>
        <taxon>Actinomycetota</taxon>
        <taxon>Actinomycetes</taxon>
        <taxon>Mycobacteriales</taxon>
        <taxon>Corynebacteriaceae</taxon>
        <taxon>Corynebacterium</taxon>
    </lineage>
</organism>
<keyword evidence="2" id="KW-1185">Reference proteome</keyword>
<reference evidence="1 2" key="1">
    <citation type="submission" date="2013-05" db="EMBL/GenBank/DDBJ databases">
        <title>The Genome Sequence of Corynebacterium pyruviciproducens 1773O (ATCC BAA-1742).</title>
        <authorList>
            <consortium name="The Broad Institute Genomics Platform"/>
            <person name="Earl A."/>
            <person name="Ward D."/>
            <person name="Feldgarden M."/>
            <person name="Gevers D."/>
            <person name="Tong J."/>
            <person name="Walker B."/>
            <person name="Young S."/>
            <person name="Zeng Q."/>
            <person name="Gargeya S."/>
            <person name="Fitzgerald M."/>
            <person name="Haas B."/>
            <person name="Abouelleil A."/>
            <person name="Allen A.W."/>
            <person name="Alvarado L."/>
            <person name="Arachchi H.M."/>
            <person name="Berlin A.M."/>
            <person name="Chapman S.B."/>
            <person name="Gainer-Dewar J."/>
            <person name="Goldberg J."/>
            <person name="Griggs A."/>
            <person name="Gujja S."/>
            <person name="Hansen M."/>
            <person name="Howarth C."/>
            <person name="Imamovic A."/>
            <person name="Ireland A."/>
            <person name="Larimer J."/>
            <person name="McCowan C."/>
            <person name="Murphy C."/>
            <person name="Pearson M."/>
            <person name="Poon T.W."/>
            <person name="Priest M."/>
            <person name="Roberts A."/>
            <person name="Saif S."/>
            <person name="Shea T."/>
            <person name="Sisk P."/>
            <person name="Sykes S."/>
            <person name="Wortman J."/>
            <person name="Nusbaum C."/>
            <person name="Birren B."/>
        </authorList>
    </citation>
    <scope>NUCLEOTIDE SEQUENCE [LARGE SCALE GENOMIC DNA]</scope>
    <source>
        <strain evidence="1 2">ATCC BAA-1742</strain>
    </source>
</reference>
<accession>S2ZLF5</accession>
<protein>
    <submittedName>
        <fullName evidence="1">Uncharacterized protein</fullName>
    </submittedName>
</protein>
<evidence type="ECO:0000313" key="2">
    <source>
        <dbReference type="Proteomes" id="UP000014408"/>
    </source>
</evidence>
<dbReference type="PATRIC" id="fig|1125779.3.peg.121"/>
<evidence type="ECO:0000313" key="1">
    <source>
        <dbReference type="EMBL" id="EPD70832.1"/>
    </source>
</evidence>
<gene>
    <name evidence="1" type="ORF">HMPREF1219_00127</name>
</gene>
<proteinExistence type="predicted"/>
<comment type="caution">
    <text evidence="1">The sequence shown here is derived from an EMBL/GenBank/DDBJ whole genome shotgun (WGS) entry which is preliminary data.</text>
</comment>
<dbReference type="Proteomes" id="UP000014408">
    <property type="component" value="Unassembled WGS sequence"/>
</dbReference>
<name>S2ZLF5_9CORY</name>
<dbReference type="AlphaFoldDB" id="S2ZLF5"/>